<dbReference type="GO" id="GO:0005216">
    <property type="term" value="F:monoatomic ion channel activity"/>
    <property type="evidence" value="ECO:0007669"/>
    <property type="project" value="InterPro"/>
</dbReference>
<dbReference type="Proteomes" id="UP000015101">
    <property type="component" value="Unassembled WGS sequence"/>
</dbReference>
<dbReference type="CTD" id="20196371"/>
<evidence type="ECO:0000256" key="3">
    <source>
        <dbReference type="ARBA" id="ARBA00022989"/>
    </source>
</evidence>
<dbReference type="AlphaFoldDB" id="T1EIH1"/>
<dbReference type="RefSeq" id="XP_009015952.1">
    <property type="nucleotide sequence ID" value="XM_009017704.1"/>
</dbReference>
<dbReference type="PANTHER" id="PTHR45689:SF5">
    <property type="entry name" value="I[[H]] CHANNEL, ISOFORM E"/>
    <property type="match status" value="1"/>
</dbReference>
<evidence type="ECO:0000313" key="7">
    <source>
        <dbReference type="EMBL" id="ESO06584.1"/>
    </source>
</evidence>
<name>T1EIH1_HELRO</name>
<keyword evidence="2 5" id="KW-0812">Transmembrane</keyword>
<reference evidence="9" key="1">
    <citation type="submission" date="2012-12" db="EMBL/GenBank/DDBJ databases">
        <authorList>
            <person name="Hellsten U."/>
            <person name="Grimwood J."/>
            <person name="Chapman J.A."/>
            <person name="Shapiro H."/>
            <person name="Aerts A."/>
            <person name="Otillar R.P."/>
            <person name="Terry A.Y."/>
            <person name="Boore J.L."/>
            <person name="Simakov O."/>
            <person name="Marletaz F."/>
            <person name="Cho S.-J."/>
            <person name="Edsinger-Gonzales E."/>
            <person name="Havlak P."/>
            <person name="Kuo D.-H."/>
            <person name="Larsson T."/>
            <person name="Lv J."/>
            <person name="Arendt D."/>
            <person name="Savage R."/>
            <person name="Osoegawa K."/>
            <person name="de Jong P."/>
            <person name="Lindberg D.R."/>
            <person name="Seaver E.C."/>
            <person name="Weisblat D.A."/>
            <person name="Putnam N.H."/>
            <person name="Grigoriev I.V."/>
            <person name="Rokhsar D.S."/>
        </authorList>
    </citation>
    <scope>NUCLEOTIDE SEQUENCE</scope>
</reference>
<sequence>RFYWDLFMLVLLIANLIILPVAISFFNDDLSTKWIVFNGLSDTVFLLDLIINFRTGMCIIADNFADDIILEPRLIAKHYLKTWFFLDLISSIPLDYIILL</sequence>
<dbReference type="Gene3D" id="1.10.287.70">
    <property type="match status" value="1"/>
</dbReference>
<proteinExistence type="predicted"/>
<dbReference type="STRING" id="6412.T1EIH1"/>
<dbReference type="OrthoDB" id="421226at2759"/>
<dbReference type="eggNOG" id="KOG0498">
    <property type="taxonomic scope" value="Eukaryota"/>
</dbReference>
<dbReference type="EMBL" id="AMQM01000651">
    <property type="status" value="NOT_ANNOTATED_CDS"/>
    <property type="molecule type" value="Genomic_DNA"/>
</dbReference>
<keyword evidence="4 5" id="KW-0472">Membrane</keyword>
<dbReference type="PANTHER" id="PTHR45689">
    <property type="entry name" value="I[[H]] CHANNEL, ISOFORM E"/>
    <property type="match status" value="1"/>
</dbReference>
<dbReference type="InterPro" id="IPR051413">
    <property type="entry name" value="K/Na_HCN_channel"/>
</dbReference>
<gene>
    <name evidence="8" type="primary">20196371</name>
    <name evidence="7" type="ORF">HELRODRAFT_137008</name>
</gene>
<accession>T1EIH1</accession>
<dbReference type="EMBL" id="KB096324">
    <property type="protein sequence ID" value="ESO06584.1"/>
    <property type="molecule type" value="Genomic_DNA"/>
</dbReference>
<evidence type="ECO:0000313" key="9">
    <source>
        <dbReference type="Proteomes" id="UP000015101"/>
    </source>
</evidence>
<dbReference type="HOGENOM" id="CLU_163581_0_0_1"/>
<reference evidence="8" key="3">
    <citation type="submission" date="2015-06" db="UniProtKB">
        <authorList>
            <consortium name="EnsemblMetazoa"/>
        </authorList>
    </citation>
    <scope>IDENTIFICATION</scope>
</reference>
<dbReference type="InParanoid" id="T1EIH1"/>
<feature type="transmembrane region" description="Helical" evidence="5">
    <location>
        <begin position="6"/>
        <end position="26"/>
    </location>
</feature>
<dbReference type="GeneID" id="20196371"/>
<keyword evidence="3 5" id="KW-1133">Transmembrane helix</keyword>
<evidence type="ECO:0000313" key="8">
    <source>
        <dbReference type="EnsemblMetazoa" id="HelroP137008"/>
    </source>
</evidence>
<evidence type="ECO:0000256" key="2">
    <source>
        <dbReference type="ARBA" id="ARBA00022692"/>
    </source>
</evidence>
<reference evidence="7 9" key="2">
    <citation type="journal article" date="2013" name="Nature">
        <title>Insights into bilaterian evolution from three spiralian genomes.</title>
        <authorList>
            <person name="Simakov O."/>
            <person name="Marletaz F."/>
            <person name="Cho S.J."/>
            <person name="Edsinger-Gonzales E."/>
            <person name="Havlak P."/>
            <person name="Hellsten U."/>
            <person name="Kuo D.H."/>
            <person name="Larsson T."/>
            <person name="Lv J."/>
            <person name="Arendt D."/>
            <person name="Savage R."/>
            <person name="Osoegawa K."/>
            <person name="de Jong P."/>
            <person name="Grimwood J."/>
            <person name="Chapman J.A."/>
            <person name="Shapiro H."/>
            <person name="Aerts A."/>
            <person name="Otillar R.P."/>
            <person name="Terry A.Y."/>
            <person name="Boore J.L."/>
            <person name="Grigoriev I.V."/>
            <person name="Lindberg D.R."/>
            <person name="Seaver E.C."/>
            <person name="Weisblat D.A."/>
            <person name="Putnam N.H."/>
            <person name="Rokhsar D.S."/>
        </authorList>
    </citation>
    <scope>NUCLEOTIDE SEQUENCE</scope>
</reference>
<keyword evidence="9" id="KW-1185">Reference proteome</keyword>
<evidence type="ECO:0000259" key="6">
    <source>
        <dbReference type="Pfam" id="PF00520"/>
    </source>
</evidence>
<evidence type="ECO:0000256" key="1">
    <source>
        <dbReference type="ARBA" id="ARBA00004141"/>
    </source>
</evidence>
<comment type="subcellular location">
    <subcellularLocation>
        <location evidence="1">Membrane</location>
        <topology evidence="1">Multi-pass membrane protein</topology>
    </subcellularLocation>
</comment>
<dbReference type="OMA" id="NQIMHAG"/>
<evidence type="ECO:0000256" key="5">
    <source>
        <dbReference type="SAM" id="Phobius"/>
    </source>
</evidence>
<dbReference type="InterPro" id="IPR005821">
    <property type="entry name" value="Ion_trans_dom"/>
</dbReference>
<organism evidence="8 9">
    <name type="scientific">Helobdella robusta</name>
    <name type="common">Californian leech</name>
    <dbReference type="NCBI Taxonomy" id="6412"/>
    <lineage>
        <taxon>Eukaryota</taxon>
        <taxon>Metazoa</taxon>
        <taxon>Spiralia</taxon>
        <taxon>Lophotrochozoa</taxon>
        <taxon>Annelida</taxon>
        <taxon>Clitellata</taxon>
        <taxon>Hirudinea</taxon>
        <taxon>Rhynchobdellida</taxon>
        <taxon>Glossiphoniidae</taxon>
        <taxon>Helobdella</taxon>
    </lineage>
</organism>
<dbReference type="EnsemblMetazoa" id="HelroT137008">
    <property type="protein sequence ID" value="HelroP137008"/>
    <property type="gene ID" value="HelroG137008"/>
</dbReference>
<evidence type="ECO:0000256" key="4">
    <source>
        <dbReference type="ARBA" id="ARBA00023136"/>
    </source>
</evidence>
<dbReference type="Pfam" id="PF00520">
    <property type="entry name" value="Ion_trans"/>
    <property type="match status" value="1"/>
</dbReference>
<dbReference type="GO" id="GO:0016020">
    <property type="term" value="C:membrane"/>
    <property type="evidence" value="ECO:0007669"/>
    <property type="project" value="UniProtKB-SubCell"/>
</dbReference>
<feature type="domain" description="Ion transport" evidence="6">
    <location>
        <begin position="2"/>
        <end position="99"/>
    </location>
</feature>
<protein>
    <recommendedName>
        <fullName evidence="6">Ion transport domain-containing protein</fullName>
    </recommendedName>
</protein>
<dbReference type="SUPFAM" id="SSF81324">
    <property type="entry name" value="Voltage-gated potassium channels"/>
    <property type="match status" value="1"/>
</dbReference>
<dbReference type="KEGG" id="hro:HELRODRAFT_137008"/>